<comment type="caution">
    <text evidence="3">The sequence shown here is derived from an EMBL/GenBank/DDBJ whole genome shotgun (WGS) entry which is preliminary data.</text>
</comment>
<keyword evidence="1" id="KW-0812">Transmembrane</keyword>
<dbReference type="GO" id="GO:0016989">
    <property type="term" value="F:sigma factor antagonist activity"/>
    <property type="evidence" value="ECO:0007669"/>
    <property type="project" value="TreeGrafter"/>
</dbReference>
<dbReference type="Gene3D" id="2.60.120.1440">
    <property type="match status" value="1"/>
</dbReference>
<dbReference type="HOGENOM" id="CLU_050192_3_0_10"/>
<protein>
    <recommendedName>
        <fullName evidence="2">FecR protein domain-containing protein</fullName>
    </recommendedName>
</protein>
<evidence type="ECO:0000313" key="4">
    <source>
        <dbReference type="Proteomes" id="UP000006258"/>
    </source>
</evidence>
<dbReference type="Pfam" id="PF04773">
    <property type="entry name" value="FecR"/>
    <property type="match status" value="1"/>
</dbReference>
<dbReference type="InterPro" id="IPR012373">
    <property type="entry name" value="Ferrdict_sens_TM"/>
</dbReference>
<keyword evidence="4" id="KW-1185">Reference proteome</keyword>
<evidence type="ECO:0000256" key="1">
    <source>
        <dbReference type="SAM" id="Phobius"/>
    </source>
</evidence>
<proteinExistence type="predicted"/>
<name>D7VI67_SPHSI</name>
<evidence type="ECO:0000259" key="2">
    <source>
        <dbReference type="Pfam" id="PF04773"/>
    </source>
</evidence>
<dbReference type="GeneID" id="95429075"/>
<dbReference type="PIRSF" id="PIRSF018266">
    <property type="entry name" value="FecR"/>
    <property type="match status" value="1"/>
</dbReference>
<keyword evidence="1" id="KW-1133">Transmembrane helix</keyword>
<dbReference type="OrthoDB" id="923517at2"/>
<dbReference type="Proteomes" id="UP000006258">
    <property type="component" value="Unassembled WGS sequence"/>
</dbReference>
<keyword evidence="1" id="KW-0472">Membrane</keyword>
<reference evidence="3" key="1">
    <citation type="submission" date="2010-07" db="EMBL/GenBank/DDBJ databases">
        <authorList>
            <person name="Muzny D."/>
            <person name="Qin X."/>
            <person name="Buhay C."/>
            <person name="Dugan-Rocha S."/>
            <person name="Ding Y."/>
            <person name="Chen G."/>
            <person name="Hawes A."/>
            <person name="Holder M."/>
            <person name="Jhangiani S."/>
            <person name="Johnson A."/>
            <person name="Khan Z."/>
            <person name="Li Z."/>
            <person name="Liu W."/>
            <person name="Liu X."/>
            <person name="Perez L."/>
            <person name="Shen H."/>
            <person name="Wang Q."/>
            <person name="Watt J."/>
            <person name="Xi L."/>
            <person name="Xin Y."/>
            <person name="Zhou J."/>
            <person name="Deng J."/>
            <person name="Jiang H."/>
            <person name="Liu Y."/>
            <person name="Qu J."/>
            <person name="Song X.-Z."/>
            <person name="Zhang L."/>
            <person name="Villasana D."/>
            <person name="Johnson A."/>
            <person name="Liu J."/>
            <person name="Liyanage D."/>
            <person name="Lorensuhewa L."/>
            <person name="Robinson T."/>
            <person name="Song A."/>
            <person name="Song B.-B."/>
            <person name="Dinh H."/>
            <person name="Thornton R."/>
            <person name="Coyle M."/>
            <person name="Francisco L."/>
            <person name="Jackson L."/>
            <person name="Javaid M."/>
            <person name="Korchina V."/>
            <person name="Kovar C."/>
            <person name="Mata R."/>
            <person name="Mathew T."/>
            <person name="Ngo R."/>
            <person name="Nguyen L."/>
            <person name="Nguyen N."/>
            <person name="Okwuonu G."/>
            <person name="Ongeri F."/>
            <person name="Pham C."/>
            <person name="Simmons D."/>
            <person name="Wilczek-Boney K."/>
            <person name="Hale W."/>
            <person name="Jakkamsetti A."/>
            <person name="Pham P."/>
            <person name="Ruth R."/>
            <person name="San Lucas F."/>
            <person name="Warren J."/>
            <person name="Zhang J."/>
            <person name="Zhao Z."/>
            <person name="Zhou C."/>
            <person name="Zhu D."/>
            <person name="Lee S."/>
            <person name="Bess C."/>
            <person name="Blankenburg K."/>
            <person name="Forbes L."/>
            <person name="Fu Q."/>
            <person name="Gubbala S."/>
            <person name="Hirani K."/>
            <person name="Jayaseelan J.C."/>
            <person name="Lara F."/>
            <person name="Munidasa M."/>
            <person name="Palculict T."/>
            <person name="Patil S."/>
            <person name="Pu L.-L."/>
            <person name="Saada N."/>
            <person name="Tang L."/>
            <person name="Weissenberger G."/>
            <person name="Zhu Y."/>
            <person name="Hemphill L."/>
            <person name="Shang Y."/>
            <person name="Youmans B."/>
            <person name="Ayvaz T."/>
            <person name="Ross M."/>
            <person name="Santibanez J."/>
            <person name="Aqrawi P."/>
            <person name="Gross S."/>
            <person name="Joshi V."/>
            <person name="Fowler G."/>
            <person name="Nazareth L."/>
            <person name="Reid J."/>
            <person name="Worley K."/>
            <person name="Petrosino J."/>
            <person name="Highlander S."/>
            <person name="Gibbs R."/>
        </authorList>
    </citation>
    <scope>NUCLEOTIDE SEQUENCE [LARGE SCALE GENOMIC DNA]</scope>
    <source>
        <strain evidence="3">ATCC 33861</strain>
    </source>
</reference>
<feature type="transmembrane region" description="Helical" evidence="1">
    <location>
        <begin position="84"/>
        <end position="103"/>
    </location>
</feature>
<dbReference type="InterPro" id="IPR006860">
    <property type="entry name" value="FecR"/>
</dbReference>
<dbReference type="EMBL" id="ACHA02000002">
    <property type="protein sequence ID" value="EFK59769.1"/>
    <property type="molecule type" value="Genomic_DNA"/>
</dbReference>
<sequence>MNQIALKALHKKYLEGNCSVSEKQILLEILSITPDDQLMDFEEVLALTDPDVHIDEDISEAIYNKIVAAQPQKRSNHLLAWQRAVAAAIVFITLSVLASYLFWNNDNNLPTYTNHTNFIKEVTLDDKSTVLLRPGSSLKILSHFDTDSIRQVKLNGEAFFYVQKNAHKPFIVADDRNFDVKVLGTEFNLISDESEAMLVLNSGLVEVSKGKIRTKIKPGEKVSFEDQHQMFRVEKVDTSAYSAWKYNLIYFDAVKLSKIIDELKETYPDQSFRFSEKYADYHFSGYLPQHDLDKTINLLNKAYNYTIITK</sequence>
<evidence type="ECO:0000313" key="3">
    <source>
        <dbReference type="EMBL" id="EFK59769.1"/>
    </source>
</evidence>
<gene>
    <name evidence="3" type="ORF">HMPREF0766_10686</name>
</gene>
<dbReference type="STRING" id="525373.HMPREF0766_10686"/>
<feature type="domain" description="FecR protein" evidence="2">
    <location>
        <begin position="117"/>
        <end position="206"/>
    </location>
</feature>
<dbReference type="RefSeq" id="WP_002998003.1">
    <property type="nucleotide sequence ID" value="NZ_GL379771.1"/>
</dbReference>
<dbReference type="PANTHER" id="PTHR30273">
    <property type="entry name" value="PERIPLASMIC SIGNAL SENSOR AND SIGMA FACTOR ACTIVATOR FECR-RELATED"/>
    <property type="match status" value="1"/>
</dbReference>
<accession>D7VI67</accession>
<dbReference type="eggNOG" id="COG3712">
    <property type="taxonomic scope" value="Bacteria"/>
</dbReference>
<organism evidence="3 4">
    <name type="scientific">Sphingobacterium spiritivorum ATCC 33861</name>
    <dbReference type="NCBI Taxonomy" id="525373"/>
    <lineage>
        <taxon>Bacteria</taxon>
        <taxon>Pseudomonadati</taxon>
        <taxon>Bacteroidota</taxon>
        <taxon>Sphingobacteriia</taxon>
        <taxon>Sphingobacteriales</taxon>
        <taxon>Sphingobacteriaceae</taxon>
        <taxon>Sphingobacterium</taxon>
    </lineage>
</organism>
<dbReference type="AlphaFoldDB" id="D7VI67"/>
<dbReference type="PANTHER" id="PTHR30273:SF2">
    <property type="entry name" value="PROTEIN FECR"/>
    <property type="match status" value="1"/>
</dbReference>